<evidence type="ECO:0000256" key="1">
    <source>
        <dbReference type="SAM" id="MobiDB-lite"/>
    </source>
</evidence>
<organism evidence="2 3">
    <name type="scientific">Trichomonas vaginalis (strain ATCC PRA-98 / G3)</name>
    <dbReference type="NCBI Taxonomy" id="412133"/>
    <lineage>
        <taxon>Eukaryota</taxon>
        <taxon>Metamonada</taxon>
        <taxon>Parabasalia</taxon>
        <taxon>Trichomonadida</taxon>
        <taxon>Trichomonadidae</taxon>
        <taxon>Trichomonas</taxon>
    </lineage>
</organism>
<keyword evidence="3" id="KW-1185">Reference proteome</keyword>
<dbReference type="SMR" id="A2GA17"/>
<dbReference type="VEuPathDB" id="TrichDB:TVAG_227240"/>
<proteinExistence type="predicted"/>
<feature type="non-terminal residue" evidence="2">
    <location>
        <position position="1"/>
    </location>
</feature>
<dbReference type="RefSeq" id="XP_001298928.1">
    <property type="nucleotide sequence ID" value="XM_001298927.1"/>
</dbReference>
<dbReference type="VEuPathDB" id="TrichDB:TVAGG3_0142070"/>
<feature type="region of interest" description="Disordered" evidence="1">
    <location>
        <begin position="13"/>
        <end position="37"/>
    </location>
</feature>
<reference evidence="2" key="1">
    <citation type="submission" date="2006-10" db="EMBL/GenBank/DDBJ databases">
        <authorList>
            <person name="Amadeo P."/>
            <person name="Zhao Q."/>
            <person name="Wortman J."/>
            <person name="Fraser-Liggett C."/>
            <person name="Carlton J."/>
        </authorList>
    </citation>
    <scope>NUCLEOTIDE SEQUENCE</scope>
    <source>
        <strain evidence="2">G3</strain>
    </source>
</reference>
<evidence type="ECO:0000313" key="3">
    <source>
        <dbReference type="Proteomes" id="UP000001542"/>
    </source>
</evidence>
<evidence type="ECO:0000313" key="2">
    <source>
        <dbReference type="EMBL" id="EAX85998.1"/>
    </source>
</evidence>
<dbReference type="Proteomes" id="UP000001542">
    <property type="component" value="Unassembled WGS sequence"/>
</dbReference>
<accession>A2GA17</accession>
<gene>
    <name evidence="2" type="ORF">TVAG_227240</name>
</gene>
<dbReference type="AlphaFoldDB" id="A2GA17"/>
<dbReference type="InParanoid" id="A2GA17"/>
<dbReference type="KEGG" id="tva:4743644"/>
<dbReference type="EMBL" id="DS114765">
    <property type="protein sequence ID" value="EAX85998.1"/>
    <property type="molecule type" value="Genomic_DNA"/>
</dbReference>
<sequence>KIAPVAVAKHSVSLAEKSSSFGHVSTPSLPEKKEQPVAPKVAASIFRKQVTSPAVAAVAAPATKMHRKFGSLVHGPRRQPPKLVAEFKKPAPVLVQKPAPTPVPTPETVVEVQEVIQEEYDEKQLTAELNEVNKTCQTYLLDLMTAGDILDHSIGADIAKQATTFLSTIEQKNEESNDKNIAVKKAIANQMSYIHEKGQHVNYDAPEVTSVQQLLDLLKKAKK</sequence>
<name>A2GA17_TRIV3</name>
<reference evidence="2" key="2">
    <citation type="journal article" date="2007" name="Science">
        <title>Draft genome sequence of the sexually transmitted pathogen Trichomonas vaginalis.</title>
        <authorList>
            <person name="Carlton J.M."/>
            <person name="Hirt R.P."/>
            <person name="Silva J.C."/>
            <person name="Delcher A.L."/>
            <person name="Schatz M."/>
            <person name="Zhao Q."/>
            <person name="Wortman J.R."/>
            <person name="Bidwell S.L."/>
            <person name="Alsmark U.C.M."/>
            <person name="Besteiro S."/>
            <person name="Sicheritz-Ponten T."/>
            <person name="Noel C.J."/>
            <person name="Dacks J.B."/>
            <person name="Foster P.G."/>
            <person name="Simillion C."/>
            <person name="Van de Peer Y."/>
            <person name="Miranda-Saavedra D."/>
            <person name="Barton G.J."/>
            <person name="Westrop G.D."/>
            <person name="Mueller S."/>
            <person name="Dessi D."/>
            <person name="Fiori P.L."/>
            <person name="Ren Q."/>
            <person name="Paulsen I."/>
            <person name="Zhang H."/>
            <person name="Bastida-Corcuera F.D."/>
            <person name="Simoes-Barbosa A."/>
            <person name="Brown M.T."/>
            <person name="Hayes R.D."/>
            <person name="Mukherjee M."/>
            <person name="Okumura C.Y."/>
            <person name="Schneider R."/>
            <person name="Smith A.J."/>
            <person name="Vanacova S."/>
            <person name="Villalvazo M."/>
            <person name="Haas B.J."/>
            <person name="Pertea M."/>
            <person name="Feldblyum T.V."/>
            <person name="Utterback T.R."/>
            <person name="Shu C.L."/>
            <person name="Osoegawa K."/>
            <person name="de Jong P.J."/>
            <person name="Hrdy I."/>
            <person name="Horvathova L."/>
            <person name="Zubacova Z."/>
            <person name="Dolezal P."/>
            <person name="Malik S.B."/>
            <person name="Logsdon J.M. Jr."/>
            <person name="Henze K."/>
            <person name="Gupta A."/>
            <person name="Wang C.C."/>
            <person name="Dunne R.L."/>
            <person name="Upcroft J.A."/>
            <person name="Upcroft P."/>
            <person name="White O."/>
            <person name="Salzberg S.L."/>
            <person name="Tang P."/>
            <person name="Chiu C.-H."/>
            <person name="Lee Y.-S."/>
            <person name="Embley T.M."/>
            <person name="Coombs G.H."/>
            <person name="Mottram J.C."/>
            <person name="Tachezy J."/>
            <person name="Fraser-Liggett C.M."/>
            <person name="Johnson P.J."/>
        </authorList>
    </citation>
    <scope>NUCLEOTIDE SEQUENCE [LARGE SCALE GENOMIC DNA]</scope>
    <source>
        <strain evidence="2">G3</strain>
    </source>
</reference>
<feature type="compositionally biased region" description="Polar residues" evidence="1">
    <location>
        <begin position="16"/>
        <end position="28"/>
    </location>
</feature>
<protein>
    <submittedName>
        <fullName evidence="2">Uncharacterized protein</fullName>
    </submittedName>
</protein>